<evidence type="ECO:0000256" key="4">
    <source>
        <dbReference type="ARBA" id="ARBA00022679"/>
    </source>
</evidence>
<dbReference type="InterPro" id="IPR024194">
    <property type="entry name" value="Ac/AlaTfrase_AlgI/DltB"/>
</dbReference>
<dbReference type="PANTHER" id="PTHR13285">
    <property type="entry name" value="ACYLTRANSFERASE"/>
    <property type="match status" value="1"/>
</dbReference>
<dbReference type="AlphaFoldDB" id="A0A6J6AX80"/>
<evidence type="ECO:0000256" key="6">
    <source>
        <dbReference type="ARBA" id="ARBA00022989"/>
    </source>
</evidence>
<reference evidence="11" key="1">
    <citation type="submission" date="2020-05" db="EMBL/GenBank/DDBJ databases">
        <authorList>
            <person name="Chiriac C."/>
            <person name="Salcher M."/>
            <person name="Ghai R."/>
            <person name="Kavagutti S V."/>
        </authorList>
    </citation>
    <scope>NUCLEOTIDE SEQUENCE</scope>
</reference>
<evidence type="ECO:0000256" key="5">
    <source>
        <dbReference type="ARBA" id="ARBA00022692"/>
    </source>
</evidence>
<protein>
    <submittedName>
        <fullName evidence="11">Unannotated protein</fullName>
    </submittedName>
</protein>
<accession>A0A6J6AX80</accession>
<keyword evidence="4" id="KW-0808">Transferase</keyword>
<keyword evidence="6 10" id="KW-1133">Transmembrane helix</keyword>
<dbReference type="PIRSF" id="PIRSF500217">
    <property type="entry name" value="AlgI"/>
    <property type="match status" value="1"/>
</dbReference>
<feature type="transmembrane region" description="Helical" evidence="10">
    <location>
        <begin position="78"/>
        <end position="97"/>
    </location>
</feature>
<evidence type="ECO:0000256" key="2">
    <source>
        <dbReference type="ARBA" id="ARBA00010323"/>
    </source>
</evidence>
<dbReference type="GO" id="GO:0042121">
    <property type="term" value="P:alginic acid biosynthetic process"/>
    <property type="evidence" value="ECO:0007669"/>
    <property type="project" value="InterPro"/>
</dbReference>
<evidence type="ECO:0000256" key="8">
    <source>
        <dbReference type="ARBA" id="ARBA00023315"/>
    </source>
</evidence>
<comment type="subcellular location">
    <subcellularLocation>
        <location evidence="1">Cell membrane</location>
        <topology evidence="1">Multi-pass membrane protein</topology>
    </subcellularLocation>
</comment>
<evidence type="ECO:0000256" key="10">
    <source>
        <dbReference type="SAM" id="Phobius"/>
    </source>
</evidence>
<dbReference type="GO" id="GO:0016746">
    <property type="term" value="F:acyltransferase activity"/>
    <property type="evidence" value="ECO:0007669"/>
    <property type="project" value="UniProtKB-KW"/>
</dbReference>
<organism evidence="11">
    <name type="scientific">freshwater metagenome</name>
    <dbReference type="NCBI Taxonomy" id="449393"/>
    <lineage>
        <taxon>unclassified sequences</taxon>
        <taxon>metagenomes</taxon>
        <taxon>ecological metagenomes</taxon>
    </lineage>
</organism>
<evidence type="ECO:0000256" key="7">
    <source>
        <dbReference type="ARBA" id="ARBA00023136"/>
    </source>
</evidence>
<evidence type="ECO:0000256" key="9">
    <source>
        <dbReference type="SAM" id="MobiDB-lite"/>
    </source>
</evidence>
<dbReference type="InterPro" id="IPR028362">
    <property type="entry name" value="AlgI"/>
</dbReference>
<feature type="compositionally biased region" description="Polar residues" evidence="9">
    <location>
        <begin position="376"/>
        <end position="386"/>
    </location>
</feature>
<feature type="transmembrane region" description="Helical" evidence="10">
    <location>
        <begin position="475"/>
        <end position="501"/>
    </location>
</feature>
<sequence length="504" mass="56843">MLFPTMTFALFFVVVLGVSWKLNDRPTDWKLFVLGASYVFYGWADWRFCFLLAGSTIGNWVLAQAVFRSRNDINRKRWMLCAVGLNLIVLGFFKYYGFFVESALGVLEPLGLAATPMLIKVALPVGVSFFTFCAISYVVDVFRRHHDTVKLLDFAVYLSFFPHLVAGPIVRVSEFVPQITHRPTGQSVDVTRAARLICRGMFKKVVIANFLATAIVDPLFVAPGQFRNWELLVGAWAYAVQIYADFSGYTDIAIGIALLMGVKFPDNFDQPYSARSIQDFWRRWHMTLSRWLRDYLYIPLGGNRGGPNAEYRNLFLTMLLGGLWHGASWTFIIWGAYHGMGLVLERRHAVQVEARLASADTPELRLADDSDESANPEETQVMQRATPSVVSTETMNPWLARLLVFHFVVVGWIFFRSTSVTGALEYFWSLITNWGVGSLVTPLVLLAIFVGMIGQFIPRRIGDALEYRVSQLPPIVMAVGIGVFLLVINLLGPQGVAPFIYFDF</sequence>
<evidence type="ECO:0000256" key="3">
    <source>
        <dbReference type="ARBA" id="ARBA00022475"/>
    </source>
</evidence>
<evidence type="ECO:0000256" key="1">
    <source>
        <dbReference type="ARBA" id="ARBA00004651"/>
    </source>
</evidence>
<feature type="transmembrane region" description="Helical" evidence="10">
    <location>
        <begin position="314"/>
        <end position="337"/>
    </location>
</feature>
<comment type="similarity">
    <text evidence="2">Belongs to the membrane-bound acyltransferase family.</text>
</comment>
<feature type="transmembrane region" description="Helical" evidence="10">
    <location>
        <begin position="117"/>
        <end position="139"/>
    </location>
</feature>
<dbReference type="GO" id="GO:0005886">
    <property type="term" value="C:plasma membrane"/>
    <property type="evidence" value="ECO:0007669"/>
    <property type="project" value="UniProtKB-SubCell"/>
</dbReference>
<feature type="transmembrane region" description="Helical" evidence="10">
    <location>
        <begin position="45"/>
        <end position="66"/>
    </location>
</feature>
<dbReference type="PANTHER" id="PTHR13285:SF23">
    <property type="entry name" value="TEICHOIC ACID D-ALANYLTRANSFERASE"/>
    <property type="match status" value="1"/>
</dbReference>
<keyword evidence="8" id="KW-0012">Acyltransferase</keyword>
<feature type="region of interest" description="Disordered" evidence="9">
    <location>
        <begin position="367"/>
        <end position="386"/>
    </location>
</feature>
<feature type="transmembrane region" description="Helical" evidence="10">
    <location>
        <begin position="427"/>
        <end position="454"/>
    </location>
</feature>
<evidence type="ECO:0000313" key="11">
    <source>
        <dbReference type="EMBL" id="CAB4531145.1"/>
    </source>
</evidence>
<keyword evidence="7 10" id="KW-0472">Membrane</keyword>
<dbReference type="InterPro" id="IPR051085">
    <property type="entry name" value="MB_O-acyltransferase"/>
</dbReference>
<proteinExistence type="inferred from homology"/>
<dbReference type="Pfam" id="PF03062">
    <property type="entry name" value="MBOAT"/>
    <property type="match status" value="1"/>
</dbReference>
<dbReference type="InterPro" id="IPR004299">
    <property type="entry name" value="MBOAT_fam"/>
</dbReference>
<feature type="transmembrane region" description="Helical" evidence="10">
    <location>
        <begin position="398"/>
        <end position="415"/>
    </location>
</feature>
<dbReference type="EMBL" id="CAEZSF010000019">
    <property type="protein sequence ID" value="CAB4531145.1"/>
    <property type="molecule type" value="Genomic_DNA"/>
</dbReference>
<gene>
    <name evidence="11" type="ORF">UFOPK1358_00353</name>
</gene>
<keyword evidence="3" id="KW-1003">Cell membrane</keyword>
<dbReference type="PIRSF" id="PIRSF016636">
    <property type="entry name" value="AlgI_DltB"/>
    <property type="match status" value="1"/>
</dbReference>
<name>A0A6J6AX80_9ZZZZ</name>
<keyword evidence="5 10" id="KW-0812">Transmembrane</keyword>